<gene>
    <name evidence="3" type="ORF">COY52_03840</name>
</gene>
<dbReference type="InterPro" id="IPR053848">
    <property type="entry name" value="IMS_HHH_1"/>
</dbReference>
<dbReference type="EMBL" id="PFMR01000104">
    <property type="protein sequence ID" value="PIZ17594.1"/>
    <property type="molecule type" value="Genomic_DNA"/>
</dbReference>
<dbReference type="GO" id="GO:0003887">
    <property type="term" value="F:DNA-directed DNA polymerase activity"/>
    <property type="evidence" value="ECO:0007669"/>
    <property type="project" value="InterPro"/>
</dbReference>
<organism evidence="3 4">
    <name type="scientific">Candidatus Desantisbacteria bacterium CG_4_10_14_0_8_um_filter_48_22</name>
    <dbReference type="NCBI Taxonomy" id="1974543"/>
    <lineage>
        <taxon>Bacteria</taxon>
        <taxon>Candidatus Desantisiibacteriota</taxon>
    </lineage>
</organism>
<dbReference type="InterPro" id="IPR019993">
    <property type="entry name" value="RecB_nuclease_TM0106_put"/>
</dbReference>
<evidence type="ECO:0000259" key="1">
    <source>
        <dbReference type="Pfam" id="PF13482"/>
    </source>
</evidence>
<dbReference type="InterPro" id="IPR038720">
    <property type="entry name" value="YprB_RNase_H-like_dom"/>
</dbReference>
<dbReference type="Pfam" id="PF13482">
    <property type="entry name" value="RNase_H_2"/>
    <property type="match status" value="1"/>
</dbReference>
<dbReference type="Proteomes" id="UP000229307">
    <property type="component" value="Unassembled WGS sequence"/>
</dbReference>
<feature type="non-terminal residue" evidence="3">
    <location>
        <position position="1"/>
    </location>
</feature>
<dbReference type="NCBIfam" id="TIGR03491">
    <property type="entry name" value="TM0106 family RecB-like putative nuclease"/>
    <property type="match status" value="1"/>
</dbReference>
<protein>
    <submittedName>
        <fullName evidence="3">Uncharacterized protein</fullName>
    </submittedName>
</protein>
<evidence type="ECO:0000313" key="4">
    <source>
        <dbReference type="Proteomes" id="UP000229307"/>
    </source>
</evidence>
<name>A0A2M7SDM4_9BACT</name>
<dbReference type="AlphaFoldDB" id="A0A2M7SDM4"/>
<proteinExistence type="predicted"/>
<evidence type="ECO:0000259" key="2">
    <source>
        <dbReference type="Pfam" id="PF21999"/>
    </source>
</evidence>
<dbReference type="Pfam" id="PF21999">
    <property type="entry name" value="IMS_HHH_1"/>
    <property type="match status" value="1"/>
</dbReference>
<accession>A0A2M7SDM4</accession>
<feature type="domain" description="YprB ribonuclease H-like" evidence="1">
    <location>
        <begin position="252"/>
        <end position="406"/>
    </location>
</feature>
<dbReference type="InterPro" id="IPR012337">
    <property type="entry name" value="RNaseH-like_sf"/>
</dbReference>
<comment type="caution">
    <text evidence="3">The sequence shown here is derived from an EMBL/GenBank/DDBJ whole genome shotgun (WGS) entry which is preliminary data.</text>
</comment>
<reference evidence="4" key="1">
    <citation type="submission" date="2017-09" db="EMBL/GenBank/DDBJ databases">
        <title>Depth-based differentiation of microbial function through sediment-hosted aquifers and enrichment of novel symbionts in the deep terrestrial subsurface.</title>
        <authorList>
            <person name="Probst A.J."/>
            <person name="Ladd B."/>
            <person name="Jarett J.K."/>
            <person name="Geller-Mcgrath D.E."/>
            <person name="Sieber C.M.K."/>
            <person name="Emerson J.B."/>
            <person name="Anantharaman K."/>
            <person name="Thomas B.C."/>
            <person name="Malmstrom R."/>
            <person name="Stieglmeier M."/>
            <person name="Klingl A."/>
            <person name="Woyke T."/>
            <person name="Ryan C.M."/>
            <person name="Banfield J.F."/>
        </authorList>
    </citation>
    <scope>NUCLEOTIDE SEQUENCE [LARGE SCALE GENOMIC DNA]</scope>
</reference>
<feature type="domain" description="DNA polymerase IV/DNA polymerase iota-like thumb" evidence="2">
    <location>
        <begin position="158"/>
        <end position="206"/>
    </location>
</feature>
<evidence type="ECO:0000313" key="3">
    <source>
        <dbReference type="EMBL" id="PIZ17594.1"/>
    </source>
</evidence>
<dbReference type="SUPFAM" id="SSF53098">
    <property type="entry name" value="Ribonuclease H-like"/>
    <property type="match status" value="1"/>
</dbReference>
<dbReference type="Gene3D" id="1.10.150.20">
    <property type="entry name" value="5' to 3' exonuclease, C-terminal subdomain"/>
    <property type="match status" value="1"/>
</dbReference>
<sequence>QARSEEALANTLRAMLDGVPAISSAQLWCLGDEVYGKSDLLVRRDDASSDLGPFHYQIKEIKMSFALRDHQSMQAALYNRMLGKLQGYTPFQMSLVLRKKEEVVHYEDYSKRLDELISYWRDIRDGKSKPEPYGPDKVNPPWRVYANRTLDENMDLTLLPDVGGATREKIRSELGANRIDGLYKFSLDELKQKFEEKLGTSLYYHAQAYRAGKPITPPGTEVGFPRKARHLYLDFETSGEIFSNDADADADLDPQDKKHCYLIGLWDAEQDNFVYFLAKGAEKETDIFRSFIDYVGDPKDVCIFHWSDYEVRVMDEVAQRCPDLSKGLGAIRQSCIDLKEVIKHQIYMPVPNYSIKQVAPFLGFKWRQEEVDALESMVLYWDYLNGDEGAIRKTIDYNEDDCRAMYYTDSSLCRMFGLPFPGRSAES</sequence>